<dbReference type="InterPro" id="IPR032675">
    <property type="entry name" value="LRR_dom_sf"/>
</dbReference>
<evidence type="ECO:0000313" key="1">
    <source>
        <dbReference type="EMBL" id="KXN66677.1"/>
    </source>
</evidence>
<reference evidence="1 2" key="1">
    <citation type="journal article" date="2015" name="Genome Biol. Evol.">
        <title>Phylogenomic analyses indicate that early fungi evolved digesting cell walls of algal ancestors of land plants.</title>
        <authorList>
            <person name="Chang Y."/>
            <person name="Wang S."/>
            <person name="Sekimoto S."/>
            <person name="Aerts A.L."/>
            <person name="Choi C."/>
            <person name="Clum A."/>
            <person name="LaButti K.M."/>
            <person name="Lindquist E.A."/>
            <person name="Yee Ngan C."/>
            <person name="Ohm R.A."/>
            <person name="Salamov A.A."/>
            <person name="Grigoriev I.V."/>
            <person name="Spatafora J.W."/>
            <person name="Berbee M.L."/>
        </authorList>
    </citation>
    <scope>NUCLEOTIDE SEQUENCE [LARGE SCALE GENOMIC DNA]</scope>
    <source>
        <strain evidence="1 2">NRRL 28638</strain>
    </source>
</reference>
<dbReference type="EMBL" id="KQ964698">
    <property type="protein sequence ID" value="KXN66677.1"/>
    <property type="molecule type" value="Genomic_DNA"/>
</dbReference>
<feature type="non-terminal residue" evidence="1">
    <location>
        <position position="257"/>
    </location>
</feature>
<keyword evidence="2" id="KW-1185">Reference proteome</keyword>
<name>A0A137NV82_CONC2</name>
<accession>A0A137NV82</accession>
<dbReference type="AlphaFoldDB" id="A0A137NV82"/>
<organism evidence="1 2">
    <name type="scientific">Conidiobolus coronatus (strain ATCC 28846 / CBS 209.66 / NRRL 28638)</name>
    <name type="common">Delacroixia coronata</name>
    <dbReference type="NCBI Taxonomy" id="796925"/>
    <lineage>
        <taxon>Eukaryota</taxon>
        <taxon>Fungi</taxon>
        <taxon>Fungi incertae sedis</taxon>
        <taxon>Zoopagomycota</taxon>
        <taxon>Entomophthoromycotina</taxon>
        <taxon>Entomophthoromycetes</taxon>
        <taxon>Entomophthorales</taxon>
        <taxon>Ancylistaceae</taxon>
        <taxon>Conidiobolus</taxon>
    </lineage>
</organism>
<dbReference type="SUPFAM" id="SSF52047">
    <property type="entry name" value="RNI-like"/>
    <property type="match status" value="1"/>
</dbReference>
<evidence type="ECO:0000313" key="2">
    <source>
        <dbReference type="Proteomes" id="UP000070444"/>
    </source>
</evidence>
<protein>
    <recommendedName>
        <fullName evidence="3">RNI-like protein</fullName>
    </recommendedName>
</protein>
<dbReference type="Gene3D" id="3.80.10.10">
    <property type="entry name" value="Ribonuclease Inhibitor"/>
    <property type="match status" value="1"/>
</dbReference>
<evidence type="ECO:0008006" key="3">
    <source>
        <dbReference type="Google" id="ProtNLM"/>
    </source>
</evidence>
<proteinExistence type="predicted"/>
<dbReference type="Proteomes" id="UP000070444">
    <property type="component" value="Unassembled WGS sequence"/>
</dbReference>
<gene>
    <name evidence="1" type="ORF">CONCODRAFT_20100</name>
</gene>
<sequence>MAGYYLFTITKLFDNLTDLKIDSCDFSLKEFIDIGKTHPNLNRLEMVDVNLVKSTTDTISTIDIVFPPNLTYLKVSGIYLTTTTLLSHPYEYLFNTKGYLTYEYFTLPNISIPTLKHLVYCPMNREDSGIEAFLEANPNVESLLTYRYCLNITSSLKSLKSLDNDDLMLFNDIDQAFRLRSINNLTFSTKNFNYSENIRRLCQLCPNLVNLNIRFIGNKPDFQPIIDTYLLPTLSNLHSLKTLVLIDRGNNISKQIL</sequence>